<evidence type="ECO:0000313" key="2">
    <source>
        <dbReference type="EMBL" id="MDI5972256.1"/>
    </source>
</evidence>
<keyword evidence="3" id="KW-1185">Reference proteome</keyword>
<proteinExistence type="predicted"/>
<accession>A0AA90H6R8</accession>
<dbReference type="RefSeq" id="WP_271324301.1">
    <property type="nucleotide sequence ID" value="NZ_JAAGKO020000058.1"/>
</dbReference>
<reference evidence="2 3" key="1">
    <citation type="submission" date="2023-05" db="EMBL/GenBank/DDBJ databases">
        <title>Streptantibioticus silvisoli sp. nov., acidotolerant actinomycetes 1 from pine litter.</title>
        <authorList>
            <person name="Swiecimska M."/>
            <person name="Golinska P."/>
            <person name="Sangal V."/>
            <person name="Wachnowicz B."/>
            <person name="Goodfellow M."/>
        </authorList>
    </citation>
    <scope>NUCLEOTIDE SEQUENCE</scope>
    <source>
        <strain evidence="2">SL13</strain>
        <strain evidence="1 3">SL54</strain>
    </source>
</reference>
<gene>
    <name evidence="1" type="ORF">POF43_028835</name>
    <name evidence="2" type="ORF">POF50_023455</name>
</gene>
<protein>
    <submittedName>
        <fullName evidence="2">DUF393 domain-containing protein</fullName>
    </submittedName>
</protein>
<dbReference type="AlphaFoldDB" id="A0AA90H6R8"/>
<name>A0AA90H6R8_9ACTN</name>
<dbReference type="EMBL" id="JAAGKO020000058">
    <property type="protein sequence ID" value="MDI5966688.1"/>
    <property type="molecule type" value="Genomic_DNA"/>
</dbReference>
<sequence length="141" mass="14298">MRAGAGAAPSGARRPVLVFDGDCGFCTRCVEFTRRWVRPDADIVAWQRADLAGLGVTAERAAHEVLWVTPPGAVSGGARAVAKVLLRAGGVWAPLGAVLTLPGVRLVAHAAYRVVADHRGRLPGGTASCGVADVGGPGGAP</sequence>
<dbReference type="InterPro" id="IPR007263">
    <property type="entry name" value="DCC1-like"/>
</dbReference>
<evidence type="ECO:0000313" key="3">
    <source>
        <dbReference type="Proteomes" id="UP001156398"/>
    </source>
</evidence>
<organism evidence="2">
    <name type="scientific">Streptantibioticus silvisoli</name>
    <dbReference type="NCBI Taxonomy" id="2705255"/>
    <lineage>
        <taxon>Bacteria</taxon>
        <taxon>Bacillati</taxon>
        <taxon>Actinomycetota</taxon>
        <taxon>Actinomycetes</taxon>
        <taxon>Kitasatosporales</taxon>
        <taxon>Streptomycetaceae</taxon>
        <taxon>Streptantibioticus</taxon>
    </lineage>
</organism>
<evidence type="ECO:0000313" key="1">
    <source>
        <dbReference type="EMBL" id="MDI5966688.1"/>
    </source>
</evidence>
<dbReference type="GO" id="GO:0015035">
    <property type="term" value="F:protein-disulfide reductase activity"/>
    <property type="evidence" value="ECO:0007669"/>
    <property type="project" value="InterPro"/>
</dbReference>
<dbReference type="Pfam" id="PF04134">
    <property type="entry name" value="DCC1-like"/>
    <property type="match status" value="1"/>
</dbReference>
<dbReference type="EMBL" id="JABXJJ020000030">
    <property type="protein sequence ID" value="MDI5972256.1"/>
    <property type="molecule type" value="Genomic_DNA"/>
</dbReference>
<comment type="caution">
    <text evidence="2">The sequence shown here is derived from an EMBL/GenBank/DDBJ whole genome shotgun (WGS) entry which is preliminary data.</text>
</comment>
<dbReference type="Proteomes" id="UP001156398">
    <property type="component" value="Unassembled WGS sequence"/>
</dbReference>